<organism evidence="1 2">
    <name type="scientific">Amanita thiersii Skay4041</name>
    <dbReference type="NCBI Taxonomy" id="703135"/>
    <lineage>
        <taxon>Eukaryota</taxon>
        <taxon>Fungi</taxon>
        <taxon>Dikarya</taxon>
        <taxon>Basidiomycota</taxon>
        <taxon>Agaricomycotina</taxon>
        <taxon>Agaricomycetes</taxon>
        <taxon>Agaricomycetidae</taxon>
        <taxon>Agaricales</taxon>
        <taxon>Pluteineae</taxon>
        <taxon>Amanitaceae</taxon>
        <taxon>Amanita</taxon>
    </lineage>
</organism>
<dbReference type="AlphaFoldDB" id="A0A2A9NJ94"/>
<keyword evidence="2" id="KW-1185">Reference proteome</keyword>
<evidence type="ECO:0000313" key="1">
    <source>
        <dbReference type="EMBL" id="PFH48351.1"/>
    </source>
</evidence>
<gene>
    <name evidence="1" type="ORF">AMATHDRAFT_49600</name>
</gene>
<reference evidence="1 2" key="1">
    <citation type="submission" date="2014-02" db="EMBL/GenBank/DDBJ databases">
        <title>Transposable element dynamics among asymbiotic and ectomycorrhizal Amanita fungi.</title>
        <authorList>
            <consortium name="DOE Joint Genome Institute"/>
            <person name="Hess J."/>
            <person name="Skrede I."/>
            <person name="Wolfe B."/>
            <person name="LaButti K."/>
            <person name="Ohm R.A."/>
            <person name="Grigoriev I.V."/>
            <person name="Pringle A."/>
        </authorList>
    </citation>
    <scope>NUCLEOTIDE SEQUENCE [LARGE SCALE GENOMIC DNA]</scope>
    <source>
        <strain evidence="1 2">SKay4041</strain>
    </source>
</reference>
<accession>A0A2A9NJ94</accession>
<dbReference type="EMBL" id="KZ302066">
    <property type="protein sequence ID" value="PFH48351.1"/>
    <property type="molecule type" value="Genomic_DNA"/>
</dbReference>
<proteinExistence type="predicted"/>
<protein>
    <submittedName>
        <fullName evidence="1">Uncharacterized protein</fullName>
    </submittedName>
</protein>
<dbReference type="Proteomes" id="UP000242287">
    <property type="component" value="Unassembled WGS sequence"/>
</dbReference>
<sequence length="113" mass="13015">MAALTLLPTLPHSLGRIQTLQWYLCDRATDYWQASTQYQSQTAKPLQVKPQLLRLQRVENYTPIRLGQMQSLPTSILMRICHAYIVVTGTFTAVKRGDYGLERNLERYSILDS</sequence>
<name>A0A2A9NJ94_9AGAR</name>
<evidence type="ECO:0000313" key="2">
    <source>
        <dbReference type="Proteomes" id="UP000242287"/>
    </source>
</evidence>